<dbReference type="InterPro" id="IPR003593">
    <property type="entry name" value="AAA+_ATPase"/>
</dbReference>
<dbReference type="SUPFAM" id="SSF52540">
    <property type="entry name" value="P-loop containing nucleoside triphosphate hydrolases"/>
    <property type="match status" value="2"/>
</dbReference>
<dbReference type="PANTHER" id="PTHR19211">
    <property type="entry name" value="ATP-BINDING TRANSPORT PROTEIN-RELATED"/>
    <property type="match status" value="1"/>
</dbReference>
<evidence type="ECO:0000256" key="1">
    <source>
        <dbReference type="ARBA" id="ARBA00022737"/>
    </source>
</evidence>
<keyword evidence="1" id="KW-0677">Repeat</keyword>
<dbReference type="RefSeq" id="WP_027887879.1">
    <property type="nucleotide sequence ID" value="NZ_JBHSXZ010000009.1"/>
</dbReference>
<dbReference type="Pfam" id="PF00005">
    <property type="entry name" value="ABC_tran"/>
    <property type="match status" value="2"/>
</dbReference>
<feature type="domain" description="ABC transporter" evidence="6">
    <location>
        <begin position="8"/>
        <end position="244"/>
    </location>
</feature>
<dbReference type="GO" id="GO:0005524">
    <property type="term" value="F:ATP binding"/>
    <property type="evidence" value="ECO:0007669"/>
    <property type="project" value="UniProtKB-KW"/>
</dbReference>
<dbReference type="InterPro" id="IPR003439">
    <property type="entry name" value="ABC_transporter-like_ATP-bd"/>
</dbReference>
<dbReference type="OrthoDB" id="9762369at2"/>
<organism evidence="7 8">
    <name type="scientific">Meiothermus taiwanensis</name>
    <dbReference type="NCBI Taxonomy" id="172827"/>
    <lineage>
        <taxon>Bacteria</taxon>
        <taxon>Thermotogati</taxon>
        <taxon>Deinococcota</taxon>
        <taxon>Deinococci</taxon>
        <taxon>Thermales</taxon>
        <taxon>Thermaceae</taxon>
        <taxon>Meiothermus</taxon>
    </lineage>
</organism>
<keyword evidence="3 7" id="KW-0067">ATP-binding</keyword>
<keyword evidence="4" id="KW-0175">Coiled coil</keyword>
<evidence type="ECO:0000259" key="6">
    <source>
        <dbReference type="PROSITE" id="PS50893"/>
    </source>
</evidence>
<dbReference type="PANTHER" id="PTHR19211:SF14">
    <property type="entry name" value="ATP-BINDING CASSETTE SUB-FAMILY F MEMBER 1"/>
    <property type="match status" value="1"/>
</dbReference>
<dbReference type="FunFam" id="3.40.50.300:FF:000011">
    <property type="entry name" value="Putative ABC transporter ATP-binding component"/>
    <property type="match status" value="1"/>
</dbReference>
<dbReference type="Proteomes" id="UP000266089">
    <property type="component" value="Unassembled WGS sequence"/>
</dbReference>
<keyword evidence="2" id="KW-0547">Nucleotide-binding</keyword>
<dbReference type="InterPro" id="IPR027417">
    <property type="entry name" value="P-loop_NTPase"/>
</dbReference>
<dbReference type="EMBL" id="QWKX01000006">
    <property type="protein sequence ID" value="RIH79410.1"/>
    <property type="molecule type" value="Genomic_DNA"/>
</dbReference>
<evidence type="ECO:0000256" key="4">
    <source>
        <dbReference type="SAM" id="Coils"/>
    </source>
</evidence>
<protein>
    <submittedName>
        <fullName evidence="7">ABC transporter ATP-binding protein uup</fullName>
    </submittedName>
</protein>
<evidence type="ECO:0000313" key="8">
    <source>
        <dbReference type="Proteomes" id="UP000266089"/>
    </source>
</evidence>
<feature type="domain" description="ABC transporter" evidence="6">
    <location>
        <begin position="312"/>
        <end position="528"/>
    </location>
</feature>
<gene>
    <name evidence="7" type="primary">uup</name>
    <name evidence="7" type="ORF">Mcate_00407</name>
</gene>
<evidence type="ECO:0000313" key="7">
    <source>
        <dbReference type="EMBL" id="RIH79410.1"/>
    </source>
</evidence>
<dbReference type="SMART" id="SM00382">
    <property type="entry name" value="AAA"/>
    <property type="match status" value="2"/>
</dbReference>
<feature type="region of interest" description="Disordered" evidence="5">
    <location>
        <begin position="678"/>
        <end position="710"/>
    </location>
</feature>
<accession>A0A399E9C5</accession>
<evidence type="ECO:0000256" key="2">
    <source>
        <dbReference type="ARBA" id="ARBA00022741"/>
    </source>
</evidence>
<name>A0A399E9C5_9DEIN</name>
<dbReference type="Gene3D" id="3.40.50.300">
    <property type="entry name" value="P-loop containing nucleotide triphosphate hydrolases"/>
    <property type="match status" value="2"/>
</dbReference>
<dbReference type="CDD" id="cd03221">
    <property type="entry name" value="ABCF_EF-3"/>
    <property type="match status" value="1"/>
</dbReference>
<dbReference type="PROSITE" id="PS50893">
    <property type="entry name" value="ABC_TRANSPORTER_2"/>
    <property type="match status" value="2"/>
</dbReference>
<feature type="coiled-coil region" evidence="4">
    <location>
        <begin position="229"/>
        <end position="260"/>
    </location>
</feature>
<dbReference type="AlphaFoldDB" id="A0A399E9C5"/>
<sequence length="710" mass="80030">MSRPRVLLRLHQAEKAYGERVLFSQADFWLEAGERAALMGPNGAGKSTLFQVLCGEKSLDQGRLLRPSGVRVFYLPQDFRPTGGTVYGLAYAVTPLHRAELELRNTPPENAGEVWSRIRELSFWKGQVARTLAGFGLGALWEQPAETLSGGEGVRLGLAMAFLSGAEVLLLDEPTTHLDLRMRLRLEELLLAYPGAVGLISHDRALVRRVATTVYHLEAGRLFRVPGGYETYLQERERIRRTLEKARLEALKERERLLQALPDRRRPGLDRRKSEKALLQTRAERIQVPDPPPPERRWSLEMAAEGTPRLVLEAKDLEKSYPADAAQMARKVIRQATLRIFRGDRIALLGPNGAGKTTLLRLLLSRELPDAGERTLGYGVSTAYLDQHYHGLEPDRPLFAQFAARFGEARAAALLGRMGFRPPHWDDPPRRFSGGERARAGLALLGALRAGLLVMDEPTNHLELELLEALERALAEYPGTLLFVSHDRELVKKVATRFWGLEDGVLVEYPTYAEAEAALLGKPALRLHPYGEEALEEEPSEDAQDLEALRMALLERLYEPHLTDRARLRLRADLLALEEALYRQYAHEFFRPHPYRHRVRQEGLEVFADEELGLWQFWSREETCWGQLANGVLVLQDPPSPRLLRAVLRVAFELEGVQVVRVGRQSYGRSSYLEQFAGFGEAAPDQPPSAGTRRSPPRKRRHASQSAPKP</sequence>
<reference evidence="7 8" key="1">
    <citation type="submission" date="2018-08" db="EMBL/GenBank/DDBJ databases">
        <title>Meiothermus cateniformans JCM 15151 genome sequencing project.</title>
        <authorList>
            <person name="Da Costa M.S."/>
            <person name="Albuquerque L."/>
            <person name="Raposo P."/>
            <person name="Froufe H.J.C."/>
            <person name="Barroso C.S."/>
            <person name="Egas C."/>
        </authorList>
    </citation>
    <scope>NUCLEOTIDE SEQUENCE [LARGE SCALE GENOMIC DNA]</scope>
    <source>
        <strain evidence="7 8">JCM 15151</strain>
    </source>
</reference>
<dbReference type="InterPro" id="IPR050611">
    <property type="entry name" value="ABCF"/>
</dbReference>
<proteinExistence type="predicted"/>
<evidence type="ECO:0000256" key="5">
    <source>
        <dbReference type="SAM" id="MobiDB-lite"/>
    </source>
</evidence>
<comment type="caution">
    <text evidence="7">The sequence shown here is derived from an EMBL/GenBank/DDBJ whole genome shotgun (WGS) entry which is preliminary data.</text>
</comment>
<evidence type="ECO:0000256" key="3">
    <source>
        <dbReference type="ARBA" id="ARBA00022840"/>
    </source>
</evidence>
<dbReference type="GO" id="GO:0016887">
    <property type="term" value="F:ATP hydrolysis activity"/>
    <property type="evidence" value="ECO:0007669"/>
    <property type="project" value="InterPro"/>
</dbReference>